<organism evidence="2 3">
    <name type="scientific">Corynespora cassiicola Philippines</name>
    <dbReference type="NCBI Taxonomy" id="1448308"/>
    <lineage>
        <taxon>Eukaryota</taxon>
        <taxon>Fungi</taxon>
        <taxon>Dikarya</taxon>
        <taxon>Ascomycota</taxon>
        <taxon>Pezizomycotina</taxon>
        <taxon>Dothideomycetes</taxon>
        <taxon>Pleosporomycetidae</taxon>
        <taxon>Pleosporales</taxon>
        <taxon>Corynesporascaceae</taxon>
        <taxon>Corynespora</taxon>
    </lineage>
</organism>
<proteinExistence type="predicted"/>
<evidence type="ECO:0000313" key="2">
    <source>
        <dbReference type="EMBL" id="PSN70431.1"/>
    </source>
</evidence>
<evidence type="ECO:0000313" key="3">
    <source>
        <dbReference type="Proteomes" id="UP000240883"/>
    </source>
</evidence>
<keyword evidence="1" id="KW-0812">Transmembrane</keyword>
<gene>
    <name evidence="2" type="ORF">BS50DRAFT_312422</name>
</gene>
<name>A0A2T2NYC8_CORCC</name>
<protein>
    <submittedName>
        <fullName evidence="2">Uncharacterized protein</fullName>
    </submittedName>
</protein>
<sequence length="172" mass="18993">MVQPPHAPTNETLLFLSLHRCLITLHTHHSFWASKAEIFFLVQFLHFVAFFGPGICGVNGPFLGDGSFWRSSDVRTGGGGGVFPFVNLGPLCFSFLTTLSMVVCWFRDFQLLPRRQVGVSLTLLVTQTHKFPLSTSLLFSLVLQSLIGVMAFVLVLFSGGFSFNDTYLTPSA</sequence>
<keyword evidence="1" id="KW-0472">Membrane</keyword>
<keyword evidence="3" id="KW-1185">Reference proteome</keyword>
<feature type="transmembrane region" description="Helical" evidence="1">
    <location>
        <begin position="137"/>
        <end position="163"/>
    </location>
</feature>
<feature type="transmembrane region" description="Helical" evidence="1">
    <location>
        <begin position="38"/>
        <end position="62"/>
    </location>
</feature>
<dbReference type="AlphaFoldDB" id="A0A2T2NYC8"/>
<evidence type="ECO:0000256" key="1">
    <source>
        <dbReference type="SAM" id="Phobius"/>
    </source>
</evidence>
<reference evidence="2 3" key="1">
    <citation type="journal article" date="2018" name="Front. Microbiol.">
        <title>Genome-Wide Analysis of Corynespora cassiicola Leaf Fall Disease Putative Effectors.</title>
        <authorList>
            <person name="Lopez D."/>
            <person name="Ribeiro S."/>
            <person name="Label P."/>
            <person name="Fumanal B."/>
            <person name="Venisse J.S."/>
            <person name="Kohler A."/>
            <person name="de Oliveira R.R."/>
            <person name="Labutti K."/>
            <person name="Lipzen A."/>
            <person name="Lail K."/>
            <person name="Bauer D."/>
            <person name="Ohm R.A."/>
            <person name="Barry K.W."/>
            <person name="Spatafora J."/>
            <person name="Grigoriev I.V."/>
            <person name="Martin F.M."/>
            <person name="Pujade-Renaud V."/>
        </authorList>
    </citation>
    <scope>NUCLEOTIDE SEQUENCE [LARGE SCALE GENOMIC DNA]</scope>
    <source>
        <strain evidence="2 3">Philippines</strain>
    </source>
</reference>
<keyword evidence="1" id="KW-1133">Transmembrane helix</keyword>
<accession>A0A2T2NYC8</accession>
<dbReference type="EMBL" id="KZ678132">
    <property type="protein sequence ID" value="PSN70431.1"/>
    <property type="molecule type" value="Genomic_DNA"/>
</dbReference>
<dbReference type="Proteomes" id="UP000240883">
    <property type="component" value="Unassembled WGS sequence"/>
</dbReference>
<feature type="transmembrane region" description="Helical" evidence="1">
    <location>
        <begin position="82"/>
        <end position="106"/>
    </location>
</feature>